<dbReference type="AlphaFoldDB" id="A0A1F4S3L4"/>
<evidence type="ECO:0000313" key="2">
    <source>
        <dbReference type="EMBL" id="OGC15026.1"/>
    </source>
</evidence>
<evidence type="ECO:0000313" key="3">
    <source>
        <dbReference type="Proteomes" id="UP000177905"/>
    </source>
</evidence>
<gene>
    <name evidence="2" type="ORF">A2290_01535</name>
</gene>
<dbReference type="EMBL" id="MEUA01000027">
    <property type="protein sequence ID" value="OGC15026.1"/>
    <property type="molecule type" value="Genomic_DNA"/>
</dbReference>
<sequence>MLSSLGKITDFEIAELLKTSHQTIATAESMTGGMIAARLTNIPGSSDYFIGGVISYHDRIKIQELQIPPKIFAQEGAVSAKIATLMAEGIKRKFKTDIGLAITGCAGPDPLPPAPVGLVYLSLVTNASSECKELTLERTRSEIREKATQAAMGLLWFHLGGGTKL</sequence>
<dbReference type="InterPro" id="IPR036653">
    <property type="entry name" value="CinA-like_C"/>
</dbReference>
<name>A0A1F4S3L4_UNCSA</name>
<dbReference type="InterPro" id="IPR008136">
    <property type="entry name" value="CinA_C"/>
</dbReference>
<dbReference type="Gene3D" id="3.90.950.20">
    <property type="entry name" value="CinA-like"/>
    <property type="match status" value="1"/>
</dbReference>
<evidence type="ECO:0000259" key="1">
    <source>
        <dbReference type="Pfam" id="PF02464"/>
    </source>
</evidence>
<dbReference type="SUPFAM" id="SSF142433">
    <property type="entry name" value="CinA-like"/>
    <property type="match status" value="1"/>
</dbReference>
<reference evidence="2 3" key="1">
    <citation type="journal article" date="2016" name="Nat. Commun.">
        <title>Thousands of microbial genomes shed light on interconnected biogeochemical processes in an aquifer system.</title>
        <authorList>
            <person name="Anantharaman K."/>
            <person name="Brown C.T."/>
            <person name="Hug L.A."/>
            <person name="Sharon I."/>
            <person name="Castelle C.J."/>
            <person name="Probst A.J."/>
            <person name="Thomas B.C."/>
            <person name="Singh A."/>
            <person name="Wilkins M.J."/>
            <person name="Karaoz U."/>
            <person name="Brodie E.L."/>
            <person name="Williams K.H."/>
            <person name="Hubbard S.S."/>
            <person name="Banfield J.F."/>
        </authorList>
    </citation>
    <scope>NUCLEOTIDE SEQUENCE [LARGE SCALE GENOMIC DNA]</scope>
</reference>
<accession>A0A1F4S3L4</accession>
<dbReference type="Pfam" id="PF02464">
    <property type="entry name" value="CinA"/>
    <property type="match status" value="1"/>
</dbReference>
<protein>
    <recommendedName>
        <fullName evidence="1">CinA C-terminal domain-containing protein</fullName>
    </recommendedName>
</protein>
<feature type="domain" description="CinA C-terminal" evidence="1">
    <location>
        <begin position="12"/>
        <end position="155"/>
    </location>
</feature>
<proteinExistence type="predicted"/>
<dbReference type="NCBIfam" id="TIGR00199">
    <property type="entry name" value="PncC_domain"/>
    <property type="match status" value="1"/>
</dbReference>
<comment type="caution">
    <text evidence="2">The sequence shown here is derived from an EMBL/GenBank/DDBJ whole genome shotgun (WGS) entry which is preliminary data.</text>
</comment>
<organism evidence="2 3">
    <name type="scientific">candidate division WOR-1 bacterium RIFOXYB2_FULL_36_35</name>
    <dbReference type="NCBI Taxonomy" id="1802578"/>
    <lineage>
        <taxon>Bacteria</taxon>
        <taxon>Bacillati</taxon>
        <taxon>Saganbacteria</taxon>
    </lineage>
</organism>
<dbReference type="Proteomes" id="UP000177905">
    <property type="component" value="Unassembled WGS sequence"/>
</dbReference>